<feature type="transmembrane region" description="Helical" evidence="6">
    <location>
        <begin position="281"/>
        <end position="308"/>
    </location>
</feature>
<proteinExistence type="predicted"/>
<comment type="caution">
    <text evidence="9">The sequence shown here is derived from an EMBL/GenBank/DDBJ whole genome shotgun (WGS) entry which is preliminary data.</text>
</comment>
<evidence type="ECO:0000256" key="6">
    <source>
        <dbReference type="SAM" id="Phobius"/>
    </source>
</evidence>
<keyword evidence="5 6" id="KW-0472">Membrane</keyword>
<evidence type="ECO:0000313" key="9">
    <source>
        <dbReference type="EMBL" id="MBM5457940.1"/>
    </source>
</evidence>
<keyword evidence="10" id="KW-1185">Reference proteome</keyword>
<keyword evidence="2" id="KW-1003">Cell membrane</keyword>
<feature type="transmembrane region" description="Helical" evidence="6">
    <location>
        <begin position="238"/>
        <end position="261"/>
    </location>
</feature>
<feature type="transmembrane region" description="Helical" evidence="6">
    <location>
        <begin position="456"/>
        <end position="476"/>
    </location>
</feature>
<feature type="transmembrane region" description="Helical" evidence="6">
    <location>
        <begin position="335"/>
        <end position="360"/>
    </location>
</feature>
<keyword evidence="4 6" id="KW-1133">Transmembrane helix</keyword>
<feature type="transmembrane region" description="Helical" evidence="6">
    <location>
        <begin position="780"/>
        <end position="800"/>
    </location>
</feature>
<dbReference type="InterPro" id="IPR025857">
    <property type="entry name" value="MacB_PCD"/>
</dbReference>
<dbReference type="Pfam" id="PF02687">
    <property type="entry name" value="FtsX"/>
    <property type="match status" value="2"/>
</dbReference>
<evidence type="ECO:0000256" key="1">
    <source>
        <dbReference type="ARBA" id="ARBA00004651"/>
    </source>
</evidence>
<dbReference type="RefSeq" id="WP_203584317.1">
    <property type="nucleotide sequence ID" value="NZ_JACOPV010000005.1"/>
</dbReference>
<evidence type="ECO:0000259" key="8">
    <source>
        <dbReference type="Pfam" id="PF12704"/>
    </source>
</evidence>
<sequence>MIIALQALLSHWWRHRLQLFSILTGLWLATALWTGVQALNSQAQADYARASAVLGGLGHAQLVARTGDRFAQSIYLQLRLAGWRLAPVLEGRLRLAGEPPLSVRLIGIEPLSLPAGAAIAGTQAQGVDLQAFIGTPGQSWVGPDTLRQLGLNEGDQALGSDGQRLPPFVLKPQLAPGVVVVDIGHAQRLLQAPAQLSRLLLNGDVPTLPAAIASQLTLQEASDDGDLQRLTDSFHLNLTALGLLAFVVGLFIAHAAIGLALEQRRGLIRNLRSCGVSLKTLLFSLALELGVFAVLGGLAGVASGYLLAGLLLPDVAASLRGLYGAQIAGQLSLPAWWWLGGVLVSVFGAVLAGASSVLRAARLPLLALAQPQAWRMAQGPWLRHQALAAGLLLLVALGCWQWGNSLPSALVLLAALLLAAALLLPALLDGLLVGLARVGSAGPLSQWFIADSRQQLPALSLALMALLLALAASVGVGSMTEGFRKTFTGWLDQRLSADLFVTPRDTAQGLLINAWLVQQPAVTDVLPSWRIEVRLQGWPVQVQGIIDHPAYRTRWPLLEHSAYAWEQLANGRGVMLSEQLARRLGVQLGDRLQLPGAPGPVMRVVAVYADYGNPKGHLLVNAQWLRSHWPEARLSGLSLSVASASVIALKAQLQQRFALDDSRVVEQAMLKGWSTDVFSRTFAATAALNSLTLGVAGIALFISLLTLNQSRLGQLAPLWALGVPRRQLVWLSLAQTLMLSCLTVLLAMPLGLLLTWCLVAVVNVQAFGWRLPLHLFPGQLLQLSLLGLLTSLLASAWPLWQLARRQPGELLRQFADET</sequence>
<feature type="transmembrane region" description="Helical" evidence="6">
    <location>
        <begin position="381"/>
        <end position="403"/>
    </location>
</feature>
<dbReference type="PANTHER" id="PTHR30287">
    <property type="entry name" value="MEMBRANE COMPONENT OF PREDICTED ABC SUPERFAMILY METABOLITE UPTAKE TRANSPORTER"/>
    <property type="match status" value="1"/>
</dbReference>
<dbReference type="EMBL" id="JACOPV010000005">
    <property type="protein sequence ID" value="MBM5457940.1"/>
    <property type="molecule type" value="Genomic_DNA"/>
</dbReference>
<accession>A0ABS2BWU7</accession>
<feature type="domain" description="MacB-like periplasmic core" evidence="8">
    <location>
        <begin position="461"/>
        <end position="655"/>
    </location>
</feature>
<dbReference type="InterPro" id="IPR038766">
    <property type="entry name" value="Membrane_comp_ABC_pdt"/>
</dbReference>
<feature type="domain" description="ABC3 transporter permease C-terminal" evidence="7">
    <location>
        <begin position="241"/>
        <end position="364"/>
    </location>
</feature>
<keyword evidence="3 6" id="KW-0812">Transmembrane</keyword>
<dbReference type="PANTHER" id="PTHR30287:SF2">
    <property type="entry name" value="BLL1001 PROTEIN"/>
    <property type="match status" value="1"/>
</dbReference>
<evidence type="ECO:0000313" key="10">
    <source>
        <dbReference type="Proteomes" id="UP000745663"/>
    </source>
</evidence>
<evidence type="ECO:0000259" key="7">
    <source>
        <dbReference type="Pfam" id="PF02687"/>
    </source>
</evidence>
<name>A0ABS2BWU7_9PSED</name>
<reference evidence="9 10" key="1">
    <citation type="submission" date="2020-08" db="EMBL/GenBank/DDBJ databases">
        <title>Description of novel Pseudomonas species.</title>
        <authorList>
            <person name="Duman M."/>
            <person name="Mulet M."/>
            <person name="Altun S."/>
            <person name="Saticioglu I.B."/>
            <person name="Lalucat J."/>
            <person name="Garcia-Valdes E."/>
        </authorList>
    </citation>
    <scope>NUCLEOTIDE SEQUENCE [LARGE SCALE GENOMIC DNA]</scope>
    <source>
        <strain evidence="9 10">P66</strain>
    </source>
</reference>
<evidence type="ECO:0000256" key="2">
    <source>
        <dbReference type="ARBA" id="ARBA00022475"/>
    </source>
</evidence>
<gene>
    <name evidence="9" type="ORF">H8F21_10240</name>
</gene>
<feature type="domain" description="ABC3 transporter permease C-terminal" evidence="7">
    <location>
        <begin position="691"/>
        <end position="807"/>
    </location>
</feature>
<comment type="subcellular location">
    <subcellularLocation>
        <location evidence="1">Cell membrane</location>
        <topology evidence="1">Multi-pass membrane protein</topology>
    </subcellularLocation>
</comment>
<organism evidence="9 10">
    <name type="scientific">Pseudomonas arcuscaelestis</name>
    <dbReference type="NCBI Taxonomy" id="2710591"/>
    <lineage>
        <taxon>Bacteria</taxon>
        <taxon>Pseudomonadati</taxon>
        <taxon>Pseudomonadota</taxon>
        <taxon>Gammaproteobacteria</taxon>
        <taxon>Pseudomonadales</taxon>
        <taxon>Pseudomonadaceae</taxon>
        <taxon>Pseudomonas</taxon>
    </lineage>
</organism>
<dbReference type="Pfam" id="PF12704">
    <property type="entry name" value="MacB_PCD"/>
    <property type="match status" value="1"/>
</dbReference>
<feature type="transmembrane region" description="Helical" evidence="6">
    <location>
        <begin position="686"/>
        <end position="707"/>
    </location>
</feature>
<dbReference type="Proteomes" id="UP000745663">
    <property type="component" value="Unassembled WGS sequence"/>
</dbReference>
<feature type="transmembrane region" description="Helical" evidence="6">
    <location>
        <begin position="409"/>
        <end position="435"/>
    </location>
</feature>
<evidence type="ECO:0000256" key="5">
    <source>
        <dbReference type="ARBA" id="ARBA00023136"/>
    </source>
</evidence>
<evidence type="ECO:0000256" key="4">
    <source>
        <dbReference type="ARBA" id="ARBA00022989"/>
    </source>
</evidence>
<dbReference type="InterPro" id="IPR003838">
    <property type="entry name" value="ABC3_permease_C"/>
</dbReference>
<evidence type="ECO:0000256" key="3">
    <source>
        <dbReference type="ARBA" id="ARBA00022692"/>
    </source>
</evidence>
<protein>
    <submittedName>
        <fullName evidence="9">ABC transporter permease</fullName>
    </submittedName>
</protein>